<keyword evidence="5" id="KW-0572">Peptidoglycan-anchor</keyword>
<keyword evidence="3" id="KW-0964">Secreted</keyword>
<protein>
    <submittedName>
        <fullName evidence="9">FctA domain-containing protein</fullName>
    </submittedName>
</protein>
<feature type="transmembrane region" description="Helical" evidence="7">
    <location>
        <begin position="2161"/>
        <end position="2179"/>
    </location>
</feature>
<dbReference type="InterPro" id="IPR013783">
    <property type="entry name" value="Ig-like_fold"/>
</dbReference>
<name>A0ABU3F148_9ENTE</name>
<keyword evidence="7" id="KW-0812">Transmembrane</keyword>
<dbReference type="PROSITE" id="PS50847">
    <property type="entry name" value="GRAM_POS_ANCHORING"/>
    <property type="match status" value="1"/>
</dbReference>
<comment type="subcellular location">
    <subcellularLocation>
        <location evidence="1">Secreted</location>
        <location evidence="1">Cell wall</location>
    </subcellularLocation>
</comment>
<dbReference type="InterPro" id="IPR019931">
    <property type="entry name" value="LPXTG_anchor"/>
</dbReference>
<gene>
    <name evidence="9" type="ORF">P7D85_13795</name>
</gene>
<dbReference type="InterPro" id="IPR008456">
    <property type="entry name" value="Collagen-bd_dom"/>
</dbReference>
<dbReference type="SUPFAM" id="SSF49478">
    <property type="entry name" value="Cna protein B-type domain"/>
    <property type="match status" value="1"/>
</dbReference>
<dbReference type="Pfam" id="PF12892">
    <property type="entry name" value="FctA"/>
    <property type="match status" value="7"/>
</dbReference>
<dbReference type="EMBL" id="JARPYI010000008">
    <property type="protein sequence ID" value="MDT2600854.1"/>
    <property type="molecule type" value="Genomic_DNA"/>
</dbReference>
<dbReference type="InterPro" id="IPR008966">
    <property type="entry name" value="Adhesion_dom_sf"/>
</dbReference>
<dbReference type="InterPro" id="IPR011252">
    <property type="entry name" value="Fibrogen-bd_dom1"/>
</dbReference>
<evidence type="ECO:0000256" key="1">
    <source>
        <dbReference type="ARBA" id="ARBA00004191"/>
    </source>
</evidence>
<feature type="region of interest" description="Disordered" evidence="6">
    <location>
        <begin position="2098"/>
        <end position="2154"/>
    </location>
</feature>
<dbReference type="Gene3D" id="2.60.40.1280">
    <property type="match status" value="1"/>
</dbReference>
<dbReference type="NCBIfam" id="TIGR01167">
    <property type="entry name" value="LPXTG_anchor"/>
    <property type="match status" value="1"/>
</dbReference>
<keyword evidence="4" id="KW-0732">Signal</keyword>
<dbReference type="Gene3D" id="2.60.40.10">
    <property type="entry name" value="Immunoglobulins"/>
    <property type="match status" value="2"/>
</dbReference>
<dbReference type="Pfam" id="PF17802">
    <property type="entry name" value="SpaA"/>
    <property type="match status" value="2"/>
</dbReference>
<dbReference type="Pfam" id="PF05737">
    <property type="entry name" value="Collagen_bind"/>
    <property type="match status" value="2"/>
</dbReference>
<feature type="compositionally biased region" description="Basic and acidic residues" evidence="6">
    <location>
        <begin position="2102"/>
        <end position="2111"/>
    </location>
</feature>
<dbReference type="InterPro" id="IPR041033">
    <property type="entry name" value="SpaA_PFL_dom_1"/>
</dbReference>
<keyword evidence="2" id="KW-0134">Cell wall</keyword>
<evidence type="ECO:0000256" key="4">
    <source>
        <dbReference type="ARBA" id="ARBA00022729"/>
    </source>
</evidence>
<keyword evidence="7" id="KW-0472">Membrane</keyword>
<evidence type="ECO:0000259" key="8">
    <source>
        <dbReference type="PROSITE" id="PS50847"/>
    </source>
</evidence>
<evidence type="ECO:0000313" key="10">
    <source>
        <dbReference type="Proteomes" id="UP001252875"/>
    </source>
</evidence>
<dbReference type="InterPro" id="IPR022464">
    <property type="entry name" value="Strep_pil_isopept_link"/>
</dbReference>
<feature type="transmembrane region" description="Helical" evidence="7">
    <location>
        <begin position="7"/>
        <end position="27"/>
    </location>
</feature>
<dbReference type="SUPFAM" id="SSF49401">
    <property type="entry name" value="Bacterial adhesins"/>
    <property type="match status" value="4"/>
</dbReference>
<organism evidence="9 10">
    <name type="scientific">Enterococcus hulanensis</name>
    <dbReference type="NCBI Taxonomy" id="2559929"/>
    <lineage>
        <taxon>Bacteria</taxon>
        <taxon>Bacillati</taxon>
        <taxon>Bacillota</taxon>
        <taxon>Bacilli</taxon>
        <taxon>Lactobacillales</taxon>
        <taxon>Enterococcaceae</taxon>
        <taxon>Enterococcus</taxon>
    </lineage>
</organism>
<comment type="caution">
    <text evidence="9">The sequence shown here is derived from an EMBL/GenBank/DDBJ whole genome shotgun (WGS) entry which is preliminary data.</text>
</comment>
<dbReference type="Gene3D" id="2.60.40.3050">
    <property type="match status" value="7"/>
</dbReference>
<dbReference type="Gene3D" id="2.60.40.740">
    <property type="match status" value="3"/>
</dbReference>
<keyword evidence="10" id="KW-1185">Reference proteome</keyword>
<feature type="compositionally biased region" description="Polar residues" evidence="6">
    <location>
        <begin position="2137"/>
        <end position="2154"/>
    </location>
</feature>
<proteinExistence type="predicted"/>
<dbReference type="Pfam" id="PF00746">
    <property type="entry name" value="Gram_pos_anchor"/>
    <property type="match status" value="1"/>
</dbReference>
<evidence type="ECO:0000256" key="7">
    <source>
        <dbReference type="SAM" id="Phobius"/>
    </source>
</evidence>
<sequence length="2184" mass="245014">MKQLKKIWSLTAICGMIIGIFPMTIFAETITAASVVINQAEITTTEDQAITEDNPIKHKATVKTKLSWSLDQATLIDEGTLTAVNLPTNLNFPDQAGSLGDMGNYQVSNHQLLFQFNKNYQETEDGRAPDFASAKFYEGIVELTAETTAEDAETETVDFGNNLVSTLYYDKKVDPAADPLEATEAVQKIQPQTHNPSLNERGVKFFDNIKITDLAGNAFTEANPAVKDAEIKIHFDWSLDDDVDILDGDTYTYDLPEYFSVHNSVEGDLRDEVNRIVMGKFSLDVNGKLTVTFNGNGTNLSVREGTIDLTTELKVTDEKEEIEFVTDIEDEDGQDITIHIPIAKGDIYKEGAIDTDNTVIWTITINRDRQPLKNVVVTDYIPEGLAMRYDNFYLQSESGEWVTTNKFESKQVDSKTYQYIYKDEILNVPAKIVVRMNVADKEKIEFLNKATIEGDNFRTNSSEASISFNEKANYKKLLDYNLDKGIFNWEVKATFTQSGGIFKDWMYSKYGNSNTAVHFLKEGTMKIFDAAGNEIADEDWEFVTTPESEFKQKDGKYVHFTLKFKNPGVYTIKYSTEAFETPVKPGTEVANFATIIDGETKEELTGGEVVKVNGELGVKKWADNKNYTNSTIDYKVEINTNKIFMKNAVITDRFESLNGKNKSALQLIESTLKLKTADGTLLPASDYELQELPGDPDYKTGFVVKLKGAYAETRETIIMNYTARYFIDEQEEDDYGVPSVRFDNSAMVSFIGEDGEPHTDGSEVSFWVDSRVARNGLKQGMYVAKDENVSKKLDIYNLNPFNDIVAPVDSVYWAAIFNTWNTKIPKETTIRETLGEGQDLREIVIYDVGLSSATVKINELGSKWQEGNDYEITYDGDVPVIKLLKDKTKMFAVFVSADASEEVYKYKNVATMTIPGEEPLKIEGIAEKSDKDDWLDKSGQQGTGDDYHLINWTVVLNKDGHKVVQPCIEDTIDMADQTFVYDVDKNVVVKVYKAKDDGAGGFEKDGEAIVFAEDNRPVVTTDSAEGTQTLTIKLGDSINSPYIIEYQTMLDPDIGNNEKVSNKATLFGKDVNIHETSKEVVVKSTNGEGTSSGKNGSLEFRKLDENKELITSDSTFFDLYRKDKEGNLTLMLSNIEVKGDKIIEDGTEVDNLSKLRYGKYVVVESKAPDGYVKDDTEYEFEIDKDHVEYTFTLENKRESNSLDTKIELAAQKELSGRPLEKEEFSFNLKGDGVDQTKQNDLDGKVEFDEITYSEKGVHEYTISEVIPSEKETGITYDETKYKVTVTVKEESGELKATAVYENVKSGEVPIFKNAYKALPTSIKLEAKKELDGRKLKNEEFSFNLKGDNVDQTKQNDLDGKVEFDEITYSEKGVHEYTISEVIPSEKETGITYDETKYKVTVTVEEKAGKLEASAVYENVKSGEVPVFKNTYKALPTSIKLEAQKELSGRELKNEEFSFNLKGDNVDQTKQNDLDGKVEFDEIAYSEKGVHEYTISEVIPSEKETGITYDETKYKVTVTVEEKAGKLEASAVYENVKSGEVPVFKNTYKALPTSIKLEAQKELSGRELKNEEFSFNLKGDNVDQTKQNDLDGKVEFDEIAYSEKGVHEYTISEFIPSEKETGITYDETKYKVTVTVEEKTGKLEATAVYENVKVGEVPIFENAYKALPTSIKLEAQKELSGRELKNKEFSFNLKGDNVDQTKQNALDGKVEFDEINYDQAGTHEYTISEVIPSEKETGITYDETKYKVTVTVEEKAGRLEATAVYENVKADEVPIFKNAYKALPTSIKLEAKKELEGRKLKNEEFSFNLKGDNVDQTKQNDLDGKVEFDEINYDQAGTYEYTISEVIPSEKETGITYDETKHKVTVTVEEKAGKLEATVVYENVKVGEVPVFKNTYKALPTSIKLEAQKELSGRELKNKEFSFYLKGDDLDQTVKNDENGKVTFAEINYTKAGTYNYTISEVIPEEKNPTITYDDTEYKVIVTVAEKAGKLEASVDYENVKANEVPTFKNLFTPEKKVPTGEILLKKVDSKTGKTLADAEFKLVDEKGQPVAGHEKIVTSEDGTIFIKGLTDGNYQLIETKAPKGYLLDETPIEFTVKNSQPSKKEIKKENTRINLPDTGDSSDPKTNNAATNTHTTYRNGSASSSATSKRLPSTGSVRSNGLIILGLFFLAMIVLVVFGKRKKV</sequence>
<accession>A0ABU3F148</accession>
<evidence type="ECO:0000256" key="5">
    <source>
        <dbReference type="ARBA" id="ARBA00023088"/>
    </source>
</evidence>
<dbReference type="InterPro" id="IPR038174">
    <property type="entry name" value="Strep_pil_link_sf"/>
</dbReference>
<dbReference type="Proteomes" id="UP001252875">
    <property type="component" value="Unassembled WGS sequence"/>
</dbReference>
<keyword evidence="7" id="KW-1133">Transmembrane helix</keyword>
<feature type="domain" description="Gram-positive cocci surface proteins LPxTG" evidence="8">
    <location>
        <begin position="2151"/>
        <end position="2184"/>
    </location>
</feature>
<evidence type="ECO:0000256" key="2">
    <source>
        <dbReference type="ARBA" id="ARBA00022512"/>
    </source>
</evidence>
<feature type="compositionally biased region" description="Low complexity" evidence="6">
    <location>
        <begin position="2126"/>
        <end position="2136"/>
    </location>
</feature>
<dbReference type="NCBIfam" id="TIGR03786">
    <property type="entry name" value="strep_pil_rpt"/>
    <property type="match status" value="7"/>
</dbReference>
<dbReference type="RefSeq" id="WP_311823027.1">
    <property type="nucleotide sequence ID" value="NZ_JARPYF010000008.1"/>
</dbReference>
<evidence type="ECO:0000313" key="9">
    <source>
        <dbReference type="EMBL" id="MDT2600854.1"/>
    </source>
</evidence>
<evidence type="ECO:0000256" key="3">
    <source>
        <dbReference type="ARBA" id="ARBA00022525"/>
    </source>
</evidence>
<reference evidence="9 10" key="1">
    <citation type="submission" date="2023-03" db="EMBL/GenBank/DDBJ databases">
        <authorList>
            <person name="Shen W."/>
            <person name="Cai J."/>
        </authorList>
    </citation>
    <scope>NUCLEOTIDE SEQUENCE [LARGE SCALE GENOMIC DNA]</scope>
    <source>
        <strain evidence="9 10">D6-4</strain>
    </source>
</reference>
<evidence type="ECO:0000256" key="6">
    <source>
        <dbReference type="SAM" id="MobiDB-lite"/>
    </source>
</evidence>